<dbReference type="Proteomes" id="UP000289996">
    <property type="component" value="Unassembled WGS sequence"/>
</dbReference>
<keyword evidence="1" id="KW-0472">Membrane</keyword>
<gene>
    <name evidence="2" type="ORF">MUDAN_MDHGFNIF_02392</name>
</gene>
<keyword evidence="1" id="KW-1133">Transmembrane helix</keyword>
<organism evidence="2 3">
    <name type="scientific">Lactiplantibacillus mudanjiangensis</name>
    <dbReference type="NCBI Taxonomy" id="1296538"/>
    <lineage>
        <taxon>Bacteria</taxon>
        <taxon>Bacillati</taxon>
        <taxon>Bacillota</taxon>
        <taxon>Bacilli</taxon>
        <taxon>Lactobacillales</taxon>
        <taxon>Lactobacillaceae</taxon>
        <taxon>Lactiplantibacillus</taxon>
    </lineage>
</organism>
<accession>A0A660E5N1</accession>
<proteinExistence type="predicted"/>
<feature type="transmembrane region" description="Helical" evidence="1">
    <location>
        <begin position="6"/>
        <end position="29"/>
    </location>
</feature>
<evidence type="ECO:0000313" key="3">
    <source>
        <dbReference type="Proteomes" id="UP000289996"/>
    </source>
</evidence>
<name>A0A660E5N1_9LACO</name>
<dbReference type="RefSeq" id="WP_130845550.1">
    <property type="nucleotide sequence ID" value="NZ_BJDY01000005.1"/>
</dbReference>
<evidence type="ECO:0000256" key="1">
    <source>
        <dbReference type="SAM" id="Phobius"/>
    </source>
</evidence>
<sequence length="117" mass="13354">MEMGTLSEWIAATAETLAVIVALFLPYYTQRQERQRRKKRFKKIIQQSLANFAHGDLSGRDDFQSFVKISSLLEIDEDLLAILQIGDAAIDLMGTTSSLTQQQQQQLIELQQQLRLV</sequence>
<protein>
    <submittedName>
        <fullName evidence="2">Uncharacterized protein</fullName>
    </submittedName>
</protein>
<keyword evidence="3" id="KW-1185">Reference proteome</keyword>
<reference evidence="2 3" key="1">
    <citation type="submission" date="2018-11" db="EMBL/GenBank/DDBJ databases">
        <authorList>
            <person name="Wuyts S."/>
        </authorList>
    </citation>
    <scope>NUCLEOTIDE SEQUENCE [LARGE SCALE GENOMIC DNA]</scope>
    <source>
        <strain evidence="2">Lactobacillus mudanjiangensis AMBF249</strain>
    </source>
</reference>
<dbReference type="AlphaFoldDB" id="A0A660E5N1"/>
<keyword evidence="1" id="KW-0812">Transmembrane</keyword>
<dbReference type="EMBL" id="UYIG01000024">
    <property type="protein sequence ID" value="VDG27532.1"/>
    <property type="molecule type" value="Genomic_DNA"/>
</dbReference>
<evidence type="ECO:0000313" key="2">
    <source>
        <dbReference type="EMBL" id="VDG27532.1"/>
    </source>
</evidence>